<dbReference type="InterPro" id="IPR029060">
    <property type="entry name" value="PIN-like_dom_sf"/>
</dbReference>
<dbReference type="PROSITE" id="PS50926">
    <property type="entry name" value="TRAM"/>
    <property type="match status" value="1"/>
</dbReference>
<dbReference type="InterPro" id="IPR052041">
    <property type="entry name" value="Nucleic_acid_metab_PIN/TRAM"/>
</dbReference>
<dbReference type="PANTHER" id="PTHR11603">
    <property type="entry name" value="AAA FAMILY ATPASE"/>
    <property type="match status" value="1"/>
</dbReference>
<evidence type="ECO:0000256" key="1">
    <source>
        <dbReference type="ARBA" id="ARBA00001946"/>
    </source>
</evidence>
<evidence type="ECO:0000313" key="7">
    <source>
        <dbReference type="EMBL" id="ANW97799.1"/>
    </source>
</evidence>
<dbReference type="InterPro" id="IPR002792">
    <property type="entry name" value="TRAM_dom"/>
</dbReference>
<feature type="domain" description="TRAM" evidence="6">
    <location>
        <begin position="277"/>
        <end position="338"/>
    </location>
</feature>
<comment type="cofactor">
    <cofactor evidence="1">
        <name>Mg(2+)</name>
        <dbReference type="ChEBI" id="CHEBI:18420"/>
    </cofactor>
</comment>
<accession>A0A1B1YAP6</accession>
<name>A0A1B1YAP6_THEST</name>
<dbReference type="CDD" id="cd09877">
    <property type="entry name" value="PIN_YacL-like"/>
    <property type="match status" value="1"/>
</dbReference>
<dbReference type="GO" id="GO:0004518">
    <property type="term" value="F:nuclease activity"/>
    <property type="evidence" value="ECO:0007669"/>
    <property type="project" value="UniProtKB-KW"/>
</dbReference>
<dbReference type="PANTHER" id="PTHR11603:SF147">
    <property type="entry name" value="MEMBRANE PROTEIN"/>
    <property type="match status" value="1"/>
</dbReference>
<keyword evidence="4" id="KW-0460">Magnesium</keyword>
<dbReference type="GO" id="GO:0016787">
    <property type="term" value="F:hydrolase activity"/>
    <property type="evidence" value="ECO:0007669"/>
    <property type="project" value="UniProtKB-KW"/>
</dbReference>
<dbReference type="InterPro" id="IPR002716">
    <property type="entry name" value="PIN_dom"/>
</dbReference>
<keyword evidence="2" id="KW-0540">Nuclease</keyword>
<dbReference type="Pfam" id="PF01938">
    <property type="entry name" value="TRAM"/>
    <property type="match status" value="1"/>
</dbReference>
<evidence type="ECO:0000256" key="3">
    <source>
        <dbReference type="ARBA" id="ARBA00022801"/>
    </source>
</evidence>
<dbReference type="Gene3D" id="3.40.50.1010">
    <property type="entry name" value="5'-nuclease"/>
    <property type="match status" value="1"/>
</dbReference>
<dbReference type="OrthoDB" id="9780734at2"/>
<keyword evidence="5" id="KW-1133">Transmembrane helix</keyword>
<gene>
    <name evidence="7" type="ORF">CSTERTH_01490</name>
</gene>
<evidence type="ECO:0000313" key="8">
    <source>
        <dbReference type="Proteomes" id="UP000092971"/>
    </source>
</evidence>
<dbReference type="SMART" id="SM00670">
    <property type="entry name" value="PINc"/>
    <property type="match status" value="1"/>
</dbReference>
<organism evidence="7 8">
    <name type="scientific">Thermoclostridium stercorarium subsp. thermolacticum DSM 2910</name>
    <dbReference type="NCBI Taxonomy" id="1121336"/>
    <lineage>
        <taxon>Bacteria</taxon>
        <taxon>Bacillati</taxon>
        <taxon>Bacillota</taxon>
        <taxon>Clostridia</taxon>
        <taxon>Eubacteriales</taxon>
        <taxon>Oscillospiraceae</taxon>
        <taxon>Thermoclostridium</taxon>
    </lineage>
</organism>
<sequence length="350" mass="38166">MMEKSLKYAFAIVGGITGYTVTRFAFLSMGLNPYSFSGICVIVIVAVAFGILMLVIGAKTVSFAVIAVEKAEKVLMSLTLYELMICAGGLIAGLIVANLLSVAFMKIQVIGIPLTIITNILFGSLGVFLALSKRNENILENKKLQGFRRKILDTSVIIDGRILDVCRTGFIEGELIIPDFVLEELKRLADSHDDLIRTKGRRGLDVLNLMKNENRVPVKIFKTKYDVSIGVDERLMQFAKDEKACIITNDYNLNKVASISGISILNINDLSSALKPLAVSGEEMRVKIVKEGKENGQGVGYLEDGTMVVVEGACKYKGCEVDVIVTSVLQTSAGRMIFAKFKSANLSMAK</sequence>
<evidence type="ECO:0000259" key="6">
    <source>
        <dbReference type="PROSITE" id="PS50926"/>
    </source>
</evidence>
<dbReference type="Proteomes" id="UP000092971">
    <property type="component" value="Chromosome"/>
</dbReference>
<feature type="transmembrane region" description="Helical" evidence="5">
    <location>
        <begin position="80"/>
        <end position="104"/>
    </location>
</feature>
<dbReference type="EMBL" id="CP014672">
    <property type="protein sequence ID" value="ANW97799.1"/>
    <property type="molecule type" value="Genomic_DNA"/>
</dbReference>
<protein>
    <submittedName>
        <fullName evidence="7">DNA-binding protein</fullName>
    </submittedName>
</protein>
<dbReference type="AlphaFoldDB" id="A0A1B1YAP6"/>
<proteinExistence type="predicted"/>
<feature type="transmembrane region" description="Helical" evidence="5">
    <location>
        <begin position="110"/>
        <end position="131"/>
    </location>
</feature>
<evidence type="ECO:0000256" key="2">
    <source>
        <dbReference type="ARBA" id="ARBA00022722"/>
    </source>
</evidence>
<keyword evidence="3" id="KW-0378">Hydrolase</keyword>
<keyword evidence="5" id="KW-0812">Transmembrane</keyword>
<keyword evidence="5" id="KW-0472">Membrane</keyword>
<dbReference type="RefSeq" id="WP_034840695.1">
    <property type="nucleotide sequence ID" value="NZ_CP014672.1"/>
</dbReference>
<dbReference type="SUPFAM" id="SSF88723">
    <property type="entry name" value="PIN domain-like"/>
    <property type="match status" value="1"/>
</dbReference>
<feature type="transmembrane region" description="Helical" evidence="5">
    <location>
        <begin position="35"/>
        <end position="68"/>
    </location>
</feature>
<evidence type="ECO:0000256" key="5">
    <source>
        <dbReference type="SAM" id="Phobius"/>
    </source>
</evidence>
<dbReference type="GO" id="GO:0003677">
    <property type="term" value="F:DNA binding"/>
    <property type="evidence" value="ECO:0007669"/>
    <property type="project" value="UniProtKB-KW"/>
</dbReference>
<reference evidence="7 8" key="1">
    <citation type="submission" date="2016-02" db="EMBL/GenBank/DDBJ databases">
        <title>Comparison of Clostridium stercorarium subspecies using comparative genomics and transcriptomics.</title>
        <authorList>
            <person name="Schellenberg J."/>
            <person name="Thallinger G."/>
            <person name="Levin D.B."/>
            <person name="Zhang X."/>
            <person name="Alvare G."/>
            <person name="Fristensky B."/>
            <person name="Sparling R."/>
        </authorList>
    </citation>
    <scope>NUCLEOTIDE SEQUENCE [LARGE SCALE GENOMIC DNA]</scope>
    <source>
        <strain evidence="7 8">DSM 2910</strain>
    </source>
</reference>
<keyword evidence="7" id="KW-0238">DNA-binding</keyword>
<evidence type="ECO:0000256" key="4">
    <source>
        <dbReference type="ARBA" id="ARBA00022842"/>
    </source>
</evidence>
<feature type="transmembrane region" description="Helical" evidence="5">
    <location>
        <begin position="7"/>
        <end position="29"/>
    </location>
</feature>